<accession>A0A5C6EJY5</accession>
<dbReference type="Proteomes" id="UP000317977">
    <property type="component" value="Unassembled WGS sequence"/>
</dbReference>
<dbReference type="PROSITE" id="PS51257">
    <property type="entry name" value="PROKAR_LIPOPROTEIN"/>
    <property type="match status" value="1"/>
</dbReference>
<dbReference type="RefSeq" id="WP_186776357.1">
    <property type="nucleotide sequence ID" value="NZ_SJPX01000004.1"/>
</dbReference>
<dbReference type="EMBL" id="SJPX01000004">
    <property type="protein sequence ID" value="TWU49128.1"/>
    <property type="molecule type" value="Genomic_DNA"/>
</dbReference>
<gene>
    <name evidence="3" type="ORF">Poly59_37420</name>
</gene>
<sequence precursor="true">MKHFAFLALFLLSLSTLVGCGGTPEPAPAAQQDELSQWVDDNPAPEATELEE</sequence>
<comment type="caution">
    <text evidence="3">The sequence shown here is derived from an EMBL/GenBank/DDBJ whole genome shotgun (WGS) entry which is preliminary data.</text>
</comment>
<evidence type="ECO:0000313" key="3">
    <source>
        <dbReference type="EMBL" id="TWU49128.1"/>
    </source>
</evidence>
<protein>
    <recommendedName>
        <fullName evidence="5">Secreted protein</fullName>
    </recommendedName>
</protein>
<organism evidence="3 4">
    <name type="scientific">Rubripirellula reticaptiva</name>
    <dbReference type="NCBI Taxonomy" id="2528013"/>
    <lineage>
        <taxon>Bacteria</taxon>
        <taxon>Pseudomonadati</taxon>
        <taxon>Planctomycetota</taxon>
        <taxon>Planctomycetia</taxon>
        <taxon>Pirellulales</taxon>
        <taxon>Pirellulaceae</taxon>
        <taxon>Rubripirellula</taxon>
    </lineage>
</organism>
<evidence type="ECO:0000256" key="2">
    <source>
        <dbReference type="SAM" id="SignalP"/>
    </source>
</evidence>
<dbReference type="AlphaFoldDB" id="A0A5C6EJY5"/>
<proteinExistence type="predicted"/>
<evidence type="ECO:0000313" key="4">
    <source>
        <dbReference type="Proteomes" id="UP000317977"/>
    </source>
</evidence>
<feature type="region of interest" description="Disordered" evidence="1">
    <location>
        <begin position="21"/>
        <end position="52"/>
    </location>
</feature>
<feature type="chain" id="PRO_5022840797" description="Secreted protein" evidence="2">
    <location>
        <begin position="21"/>
        <end position="52"/>
    </location>
</feature>
<keyword evidence="4" id="KW-1185">Reference proteome</keyword>
<name>A0A5C6EJY5_9BACT</name>
<feature type="signal peptide" evidence="2">
    <location>
        <begin position="1"/>
        <end position="20"/>
    </location>
</feature>
<evidence type="ECO:0000256" key="1">
    <source>
        <dbReference type="SAM" id="MobiDB-lite"/>
    </source>
</evidence>
<evidence type="ECO:0008006" key="5">
    <source>
        <dbReference type="Google" id="ProtNLM"/>
    </source>
</evidence>
<reference evidence="3 4" key="1">
    <citation type="submission" date="2019-02" db="EMBL/GenBank/DDBJ databases">
        <title>Deep-cultivation of Planctomycetes and their phenomic and genomic characterization uncovers novel biology.</title>
        <authorList>
            <person name="Wiegand S."/>
            <person name="Jogler M."/>
            <person name="Boedeker C."/>
            <person name="Pinto D."/>
            <person name="Vollmers J."/>
            <person name="Rivas-Marin E."/>
            <person name="Kohn T."/>
            <person name="Peeters S.H."/>
            <person name="Heuer A."/>
            <person name="Rast P."/>
            <person name="Oberbeckmann S."/>
            <person name="Bunk B."/>
            <person name="Jeske O."/>
            <person name="Meyerdierks A."/>
            <person name="Storesund J.E."/>
            <person name="Kallscheuer N."/>
            <person name="Luecker S."/>
            <person name="Lage O.M."/>
            <person name="Pohl T."/>
            <person name="Merkel B.J."/>
            <person name="Hornburger P."/>
            <person name="Mueller R.-W."/>
            <person name="Bruemmer F."/>
            <person name="Labrenz M."/>
            <person name="Spormann A.M."/>
            <person name="Op Den Camp H."/>
            <person name="Overmann J."/>
            <person name="Amann R."/>
            <person name="Jetten M.S.M."/>
            <person name="Mascher T."/>
            <person name="Medema M.H."/>
            <person name="Devos D.P."/>
            <person name="Kaster A.-K."/>
            <person name="Ovreas L."/>
            <person name="Rohde M."/>
            <person name="Galperin M.Y."/>
            <person name="Jogler C."/>
        </authorList>
    </citation>
    <scope>NUCLEOTIDE SEQUENCE [LARGE SCALE GENOMIC DNA]</scope>
    <source>
        <strain evidence="3 4">Poly59</strain>
    </source>
</reference>
<keyword evidence="2" id="KW-0732">Signal</keyword>